<sequence length="141" mass="15591">MKLLTSAILAVFLLTGSLAYAQGDKDVANARAATEHWLKLMDTEDFATAWDNSSEGLRKDMSKFTWSVVGNGKHLALGDLKSRAFKSANIKQASTGKNVSVSFEYVSVYTKKPTVYETITAIHEADGEWRVTGYNFSDEKK</sequence>
<feature type="chain" id="PRO_5046363981" evidence="1">
    <location>
        <begin position="22"/>
        <end position="141"/>
    </location>
</feature>
<dbReference type="InterPro" id="IPR025091">
    <property type="entry name" value="DUF4019"/>
</dbReference>
<comment type="caution">
    <text evidence="2">The sequence shown here is derived from an EMBL/GenBank/DDBJ whole genome shotgun (WGS) entry which is preliminary data.</text>
</comment>
<keyword evidence="3" id="KW-1185">Reference proteome</keyword>
<evidence type="ECO:0000313" key="3">
    <source>
        <dbReference type="Proteomes" id="UP000666369"/>
    </source>
</evidence>
<name>A0ABX0FJU5_9BURK</name>
<proteinExistence type="predicted"/>
<reference evidence="3" key="2">
    <citation type="submission" date="2023-07" db="EMBL/GenBank/DDBJ databases">
        <title>Duganella aceri sp. nov., isolated from tree sap.</title>
        <authorList>
            <person name="Kim I.S."/>
        </authorList>
    </citation>
    <scope>NUCLEOTIDE SEQUENCE [LARGE SCALE GENOMIC DNA]</scope>
    <source>
        <strain evidence="3">SAP-35</strain>
    </source>
</reference>
<dbReference type="Pfam" id="PF13211">
    <property type="entry name" value="DUF4019"/>
    <property type="match status" value="1"/>
</dbReference>
<protein>
    <submittedName>
        <fullName evidence="2">DUF4019 domain-containing protein</fullName>
    </submittedName>
</protein>
<gene>
    <name evidence="2" type="ORF">GW587_11335</name>
</gene>
<reference evidence="2 3" key="1">
    <citation type="submission" date="2020-01" db="EMBL/GenBank/DDBJ databases">
        <authorList>
            <person name="Lee S.D."/>
        </authorList>
    </citation>
    <scope>NUCLEOTIDE SEQUENCE [LARGE SCALE GENOMIC DNA]</scope>
    <source>
        <strain evidence="2 3">SAP-35</strain>
    </source>
</reference>
<keyword evidence="1" id="KW-0732">Signal</keyword>
<accession>A0ABX0FJU5</accession>
<dbReference type="EMBL" id="JAADJT010000004">
    <property type="protein sequence ID" value="NGZ84846.1"/>
    <property type="molecule type" value="Genomic_DNA"/>
</dbReference>
<dbReference type="Proteomes" id="UP000666369">
    <property type="component" value="Unassembled WGS sequence"/>
</dbReference>
<evidence type="ECO:0000256" key="1">
    <source>
        <dbReference type="SAM" id="SignalP"/>
    </source>
</evidence>
<evidence type="ECO:0000313" key="2">
    <source>
        <dbReference type="EMBL" id="NGZ84846.1"/>
    </source>
</evidence>
<dbReference type="RefSeq" id="WP_166102523.1">
    <property type="nucleotide sequence ID" value="NZ_JAADJT010000004.1"/>
</dbReference>
<feature type="signal peptide" evidence="1">
    <location>
        <begin position="1"/>
        <end position="21"/>
    </location>
</feature>
<organism evidence="2 3">
    <name type="scientific">Duganella aceris</name>
    <dbReference type="NCBI Taxonomy" id="2703883"/>
    <lineage>
        <taxon>Bacteria</taxon>
        <taxon>Pseudomonadati</taxon>
        <taxon>Pseudomonadota</taxon>
        <taxon>Betaproteobacteria</taxon>
        <taxon>Burkholderiales</taxon>
        <taxon>Oxalobacteraceae</taxon>
        <taxon>Telluria group</taxon>
        <taxon>Duganella</taxon>
    </lineage>
</organism>